<evidence type="ECO:0000256" key="1">
    <source>
        <dbReference type="ARBA" id="ARBA00004196"/>
    </source>
</evidence>
<dbReference type="CDD" id="cd07302">
    <property type="entry name" value="CHD"/>
    <property type="match status" value="1"/>
</dbReference>
<comment type="subcellular location">
    <subcellularLocation>
        <location evidence="1">Cell envelope</location>
    </subcellularLocation>
</comment>
<evidence type="ECO:0000256" key="3">
    <source>
        <dbReference type="ARBA" id="ARBA00022475"/>
    </source>
</evidence>
<dbReference type="GO" id="GO:0004016">
    <property type="term" value="F:adenylate cyclase activity"/>
    <property type="evidence" value="ECO:0007669"/>
    <property type="project" value="UniProtKB-ARBA"/>
</dbReference>
<keyword evidence="5 7" id="KW-1133">Transmembrane helix</keyword>
<dbReference type="PANTHER" id="PTHR43081">
    <property type="entry name" value="ADENYLATE CYCLASE, TERMINAL-DIFFERENTIATION SPECIFIC-RELATED"/>
    <property type="match status" value="1"/>
</dbReference>
<feature type="transmembrane region" description="Helical" evidence="7">
    <location>
        <begin position="323"/>
        <end position="340"/>
    </location>
</feature>
<keyword evidence="4 7" id="KW-0812">Transmembrane</keyword>
<gene>
    <name evidence="9" type="ORF">MAGMO_3592</name>
</gene>
<dbReference type="Pfam" id="PF00211">
    <property type="entry name" value="Guanylate_cyc"/>
    <property type="match status" value="1"/>
</dbReference>
<protein>
    <submittedName>
        <fullName evidence="9">Putative adenylate/guanylate cyclase. highly conserved in MTB</fullName>
    </submittedName>
</protein>
<dbReference type="InterPro" id="IPR007890">
    <property type="entry name" value="CHASE2"/>
</dbReference>
<proteinExistence type="inferred from homology"/>
<dbReference type="Pfam" id="PF05226">
    <property type="entry name" value="CHASE2"/>
    <property type="match status" value="1"/>
</dbReference>
<accession>A0A1S7LPM1</accession>
<dbReference type="SMART" id="SM00044">
    <property type="entry name" value="CYCc"/>
    <property type="match status" value="1"/>
</dbReference>
<evidence type="ECO:0000256" key="7">
    <source>
        <dbReference type="SAM" id="Phobius"/>
    </source>
</evidence>
<dbReference type="Gene3D" id="3.30.70.1230">
    <property type="entry name" value="Nucleotide cyclase"/>
    <property type="match status" value="1"/>
</dbReference>
<dbReference type="PROSITE" id="PS50125">
    <property type="entry name" value="GUANYLATE_CYCLASE_2"/>
    <property type="match status" value="1"/>
</dbReference>
<evidence type="ECO:0000256" key="6">
    <source>
        <dbReference type="ARBA" id="ARBA00023136"/>
    </source>
</evidence>
<dbReference type="SUPFAM" id="SSF55073">
    <property type="entry name" value="Nucleotide cyclase"/>
    <property type="match status" value="1"/>
</dbReference>
<dbReference type="InterPro" id="IPR050697">
    <property type="entry name" value="Adenylyl/Guanylyl_Cyclase_3/4"/>
</dbReference>
<dbReference type="EMBL" id="LO017727">
    <property type="protein sequence ID" value="CRH07726.1"/>
    <property type="molecule type" value="Genomic_DNA"/>
</dbReference>
<dbReference type="InterPro" id="IPR029787">
    <property type="entry name" value="Nucleotide_cyclase"/>
</dbReference>
<feature type="domain" description="Guanylate cyclase" evidence="8">
    <location>
        <begin position="436"/>
        <end position="568"/>
    </location>
</feature>
<organism evidence="9">
    <name type="scientific">Magnetococcus massalia (strain MO-1)</name>
    <dbReference type="NCBI Taxonomy" id="451514"/>
    <lineage>
        <taxon>Bacteria</taxon>
        <taxon>Pseudomonadati</taxon>
        <taxon>Pseudomonadota</taxon>
        <taxon>Magnetococcia</taxon>
        <taxon>Magnetococcales</taxon>
        <taxon>Magnetococcaceae</taxon>
        <taxon>Magnetococcus</taxon>
    </lineage>
</organism>
<keyword evidence="6 7" id="KW-0472">Membrane</keyword>
<evidence type="ECO:0000256" key="5">
    <source>
        <dbReference type="ARBA" id="ARBA00022989"/>
    </source>
</evidence>
<dbReference type="PANTHER" id="PTHR43081:SF1">
    <property type="entry name" value="ADENYLATE CYCLASE, TERMINAL-DIFFERENTIATION SPECIFIC"/>
    <property type="match status" value="1"/>
</dbReference>
<name>A0A1S7LPM1_MAGMO</name>
<evidence type="ECO:0000313" key="9">
    <source>
        <dbReference type="EMBL" id="CRH07726.1"/>
    </source>
</evidence>
<dbReference type="GO" id="GO:0035556">
    <property type="term" value="P:intracellular signal transduction"/>
    <property type="evidence" value="ECO:0007669"/>
    <property type="project" value="InterPro"/>
</dbReference>
<evidence type="ECO:0000259" key="8">
    <source>
        <dbReference type="PROSITE" id="PS50125"/>
    </source>
</evidence>
<comment type="similarity">
    <text evidence="2">Belongs to the adenylyl cyclase class-3 family.</text>
</comment>
<dbReference type="InterPro" id="IPR001054">
    <property type="entry name" value="A/G_cyclase"/>
</dbReference>
<sequence length="693" mass="77924">MAKQAFSKRWDLWITVVLFLFAIPMEQKEHFALLEDQTLSFRQIFRMEYGPPAQTSLSDSLVIVNTDEEFFKEYQSFPLRRTDIGKITANLKKLGAKVVAVDLLMDFPSSYGEDKPTAEMFKNAGDVLVVSQGQFDKSNTFTGLNYPTPELREVTTSGYTNISSSSSLVTMLSRLRLYEEIVKEKDGWPFAVQALAMYKGVTPSWDKEQNVLTIGDLNIQLDQFNSFYIDFPNLPPGTRFLSESKGLTALEFLDLEDLDEDELYELSFWVKDKIVLLGDTSEVSHDWFDTPVGMVYGVEIITDTINTLMHGAPLQPASSAVEIAVLMLFMLVLILINLVLQNPLVRAILVLVLVIAFTALATWVYVTNGLILSMSYVLVAGFLSYLVINLKEYMAERNQKALIKDTFGHYLSPKVVEILVKDPSKLQLGGEQREMTAYFSDVAGFSSISEKLTPKELVHLLNEYLTEMCAVIADQDGTVDKFEGDAIIAFWGAPLDQPDHAVRACHASVDMQKYMVKMRKQLEEDGRPLLNVRMGVNSGPMVVGNMGSAQRMDYTIMGDAVNLAARLEGANKFYGSYTMISEFTYEQAKDEIDVRELDTLRVVGKKEPITVYELVNRKNQTEGQEADLIAAYYKALDLYKGRDFKAAMEAFHKALAIVENDGPSRTYADRCQMYLENPPPADWDGVFNLTSKG</sequence>
<feature type="transmembrane region" description="Helical" evidence="7">
    <location>
        <begin position="347"/>
        <end position="365"/>
    </location>
</feature>
<dbReference type="FunFam" id="3.30.70.1230:FF:000016">
    <property type="entry name" value="Adenylate/guanylate cyclase domain-containing protein"/>
    <property type="match status" value="1"/>
</dbReference>
<dbReference type="GO" id="GO:0006171">
    <property type="term" value="P:cAMP biosynthetic process"/>
    <property type="evidence" value="ECO:0007669"/>
    <property type="project" value="TreeGrafter"/>
</dbReference>
<reference evidence="9" key="1">
    <citation type="submission" date="2015-04" db="EMBL/GenBank/DDBJ databases">
        <authorList>
            <person name="Syromyatnikov M.Y."/>
            <person name="Popov V.N."/>
        </authorList>
    </citation>
    <scope>NUCLEOTIDE SEQUENCE</scope>
    <source>
        <strain evidence="9">MO-1</strain>
    </source>
</reference>
<dbReference type="SMART" id="SM01080">
    <property type="entry name" value="CHASE2"/>
    <property type="match status" value="1"/>
</dbReference>
<feature type="transmembrane region" description="Helical" evidence="7">
    <location>
        <begin position="371"/>
        <end position="390"/>
    </location>
</feature>
<keyword evidence="3" id="KW-1003">Cell membrane</keyword>
<evidence type="ECO:0000256" key="4">
    <source>
        <dbReference type="ARBA" id="ARBA00022692"/>
    </source>
</evidence>
<evidence type="ECO:0000256" key="2">
    <source>
        <dbReference type="ARBA" id="ARBA00005381"/>
    </source>
</evidence>
<dbReference type="AlphaFoldDB" id="A0A1S7LPM1"/>
<dbReference type="GO" id="GO:0030313">
    <property type="term" value="C:cell envelope"/>
    <property type="evidence" value="ECO:0007669"/>
    <property type="project" value="UniProtKB-SubCell"/>
</dbReference>